<evidence type="ECO:0000313" key="3">
    <source>
        <dbReference type="Proteomes" id="UP000563524"/>
    </source>
</evidence>
<name>A0A840I193_9PROT</name>
<proteinExistence type="predicted"/>
<gene>
    <name evidence="2" type="ORF">GGQ59_001330</name>
</gene>
<accession>A0A840I193</accession>
<dbReference type="Proteomes" id="UP000563524">
    <property type="component" value="Unassembled WGS sequence"/>
</dbReference>
<sequence length="118" mass="12313">MGRTYPIAAAVIGAGLMLAANAVAAPAVTAVSSGYAVPEAAVKDGRSSAVETCFARVQDRLTGKGADSVTLGSVNRAWPGSEGWIVDLTVEIARGARSPRLRDYTCREGRHGLHLARY</sequence>
<dbReference type="AlphaFoldDB" id="A0A840I193"/>
<keyword evidence="1" id="KW-0732">Signal</keyword>
<dbReference type="RefSeq" id="WP_183816993.1">
    <property type="nucleotide sequence ID" value="NZ_JACHOB010000002.1"/>
</dbReference>
<keyword evidence="3" id="KW-1185">Reference proteome</keyword>
<organism evidence="2 3">
    <name type="scientific">Parvularcula dongshanensis</name>
    <dbReference type="NCBI Taxonomy" id="1173995"/>
    <lineage>
        <taxon>Bacteria</taxon>
        <taxon>Pseudomonadati</taxon>
        <taxon>Pseudomonadota</taxon>
        <taxon>Alphaproteobacteria</taxon>
        <taxon>Parvularculales</taxon>
        <taxon>Parvularculaceae</taxon>
        <taxon>Parvularcula</taxon>
    </lineage>
</organism>
<feature type="signal peptide" evidence="1">
    <location>
        <begin position="1"/>
        <end position="24"/>
    </location>
</feature>
<dbReference type="EMBL" id="JACHOB010000002">
    <property type="protein sequence ID" value="MBB4658816.1"/>
    <property type="molecule type" value="Genomic_DNA"/>
</dbReference>
<evidence type="ECO:0000256" key="1">
    <source>
        <dbReference type="SAM" id="SignalP"/>
    </source>
</evidence>
<reference evidence="2 3" key="1">
    <citation type="submission" date="2020-08" db="EMBL/GenBank/DDBJ databases">
        <title>Genomic Encyclopedia of Type Strains, Phase IV (KMG-IV): sequencing the most valuable type-strain genomes for metagenomic binning, comparative biology and taxonomic classification.</title>
        <authorList>
            <person name="Goeker M."/>
        </authorList>
    </citation>
    <scope>NUCLEOTIDE SEQUENCE [LARGE SCALE GENOMIC DNA]</scope>
    <source>
        <strain evidence="2 3">DSM 102850</strain>
    </source>
</reference>
<evidence type="ECO:0000313" key="2">
    <source>
        <dbReference type="EMBL" id="MBB4658816.1"/>
    </source>
</evidence>
<comment type="caution">
    <text evidence="2">The sequence shown here is derived from an EMBL/GenBank/DDBJ whole genome shotgun (WGS) entry which is preliminary data.</text>
</comment>
<protein>
    <submittedName>
        <fullName evidence="2">Uncharacterized protein</fullName>
    </submittedName>
</protein>
<feature type="chain" id="PRO_5032457366" evidence="1">
    <location>
        <begin position="25"/>
        <end position="118"/>
    </location>
</feature>